<dbReference type="NCBIfam" id="NF004162">
    <property type="entry name" value="PRK05627.1-5"/>
    <property type="match status" value="1"/>
</dbReference>
<evidence type="ECO:0000256" key="14">
    <source>
        <dbReference type="ARBA" id="ARBA00049494"/>
    </source>
</evidence>
<comment type="pathway">
    <text evidence="2 15">Cofactor biosynthesis; FAD biosynthesis; FAD from FMN: step 1/1.</text>
</comment>
<comment type="catalytic activity">
    <reaction evidence="13 15">
        <text>riboflavin + ATP = FMN + ADP + H(+)</text>
        <dbReference type="Rhea" id="RHEA:14357"/>
        <dbReference type="ChEBI" id="CHEBI:15378"/>
        <dbReference type="ChEBI" id="CHEBI:30616"/>
        <dbReference type="ChEBI" id="CHEBI:57986"/>
        <dbReference type="ChEBI" id="CHEBI:58210"/>
        <dbReference type="ChEBI" id="CHEBI:456216"/>
        <dbReference type="EC" id="2.7.1.26"/>
    </reaction>
</comment>
<dbReference type="SUPFAM" id="SSF52374">
    <property type="entry name" value="Nucleotidylyl transferase"/>
    <property type="match status" value="1"/>
</dbReference>
<evidence type="ECO:0000256" key="13">
    <source>
        <dbReference type="ARBA" id="ARBA00047880"/>
    </source>
</evidence>
<sequence>MELIRGTHNLRSRHRNCVLTIGNFDGVHLGHAEVIKSLVEKGKQLDLPVTVMLFEPQPQEHFAGDKAPPRLSRLRDKVQRLSELGVERILCVSFNQRFAQLSHTQFVEQLLVEKLGVQFLVVGDDFCFGKGRQGNFDTLVEAGNRHGFDVVPTASFRVQQQRVSSTLIRQALKSGELEQANAMLGYPYQITGRVRHGRKLGRTIGFPTANIAMNRRVSPLGGVYAVRAFTRQGDCFVGVANVGRRPTVAGTRCQLEVHLFDFTGDLYGQHLRVELLHHLRHEQAFDSLDALQNQISKDAAQAKALLSAS</sequence>
<dbReference type="GO" id="GO:0009231">
    <property type="term" value="P:riboflavin biosynthetic process"/>
    <property type="evidence" value="ECO:0007669"/>
    <property type="project" value="InterPro"/>
</dbReference>
<evidence type="ECO:0000256" key="12">
    <source>
        <dbReference type="ARBA" id="ARBA00023268"/>
    </source>
</evidence>
<dbReference type="Proteomes" id="UP000305675">
    <property type="component" value="Unassembled WGS sequence"/>
</dbReference>
<comment type="function">
    <text evidence="1">Catalyzes the phosphorylation of riboflavin to FMN followed by the adenylation of FMN to FAD.</text>
</comment>
<keyword evidence="10 15" id="KW-0274">FAD</keyword>
<dbReference type="FunFam" id="3.40.50.620:FF:000021">
    <property type="entry name" value="Riboflavin biosynthesis protein"/>
    <property type="match status" value="1"/>
</dbReference>
<keyword evidence="11 15" id="KW-0067">ATP-binding</keyword>
<dbReference type="InterPro" id="IPR015864">
    <property type="entry name" value="FAD_synthase"/>
</dbReference>
<comment type="catalytic activity">
    <reaction evidence="14 15">
        <text>FMN + ATP + H(+) = FAD + diphosphate</text>
        <dbReference type="Rhea" id="RHEA:17237"/>
        <dbReference type="ChEBI" id="CHEBI:15378"/>
        <dbReference type="ChEBI" id="CHEBI:30616"/>
        <dbReference type="ChEBI" id="CHEBI:33019"/>
        <dbReference type="ChEBI" id="CHEBI:57692"/>
        <dbReference type="ChEBI" id="CHEBI:58210"/>
        <dbReference type="EC" id="2.7.7.2"/>
    </reaction>
</comment>
<dbReference type="OrthoDB" id="9803667at2"/>
<keyword evidence="5 15" id="KW-0288">FMN</keyword>
<dbReference type="GO" id="GO:0003919">
    <property type="term" value="F:FMN adenylyltransferase activity"/>
    <property type="evidence" value="ECO:0007669"/>
    <property type="project" value="UniProtKB-UniRule"/>
</dbReference>
<dbReference type="PIRSF" id="PIRSF004491">
    <property type="entry name" value="FAD_Synth"/>
    <property type="match status" value="1"/>
</dbReference>
<keyword evidence="7 15" id="KW-0548">Nucleotidyltransferase</keyword>
<accession>A0A4U1BGR2</accession>
<evidence type="ECO:0000256" key="5">
    <source>
        <dbReference type="ARBA" id="ARBA00022643"/>
    </source>
</evidence>
<evidence type="ECO:0000256" key="3">
    <source>
        <dbReference type="ARBA" id="ARBA00005201"/>
    </source>
</evidence>
<dbReference type="GO" id="GO:0006747">
    <property type="term" value="P:FAD biosynthetic process"/>
    <property type="evidence" value="ECO:0007669"/>
    <property type="project" value="UniProtKB-UniRule"/>
</dbReference>
<dbReference type="Gene3D" id="3.40.50.620">
    <property type="entry name" value="HUPs"/>
    <property type="match status" value="1"/>
</dbReference>
<keyword evidence="18" id="KW-1185">Reference proteome</keyword>
<dbReference type="InterPro" id="IPR015865">
    <property type="entry name" value="Riboflavin_kinase_bac/euk"/>
</dbReference>
<dbReference type="UniPathway" id="UPA00276">
    <property type="reaction ID" value="UER00406"/>
</dbReference>
<dbReference type="RefSeq" id="WP_136865096.1">
    <property type="nucleotide sequence ID" value="NZ_SWCJ01000022.1"/>
</dbReference>
<name>A0A4U1BGR2_9GAMM</name>
<dbReference type="NCBIfam" id="NF004159">
    <property type="entry name" value="PRK05627.1-2"/>
    <property type="match status" value="1"/>
</dbReference>
<dbReference type="EMBL" id="SWCJ01000022">
    <property type="protein sequence ID" value="TKB50190.1"/>
    <property type="molecule type" value="Genomic_DNA"/>
</dbReference>
<comment type="pathway">
    <text evidence="3 15">Cofactor biosynthesis; FMN biosynthesis; FMN from riboflavin (ATP route): step 1/1.</text>
</comment>
<comment type="similarity">
    <text evidence="15">Belongs to the ribF family.</text>
</comment>
<dbReference type="InterPro" id="IPR014729">
    <property type="entry name" value="Rossmann-like_a/b/a_fold"/>
</dbReference>
<feature type="domain" description="Riboflavin kinase" evidence="16">
    <location>
        <begin position="183"/>
        <end position="307"/>
    </location>
</feature>
<dbReference type="GO" id="GO:0009398">
    <property type="term" value="P:FMN biosynthetic process"/>
    <property type="evidence" value="ECO:0007669"/>
    <property type="project" value="UniProtKB-UniRule"/>
</dbReference>
<comment type="caution">
    <text evidence="17">The sequence shown here is derived from an EMBL/GenBank/DDBJ whole genome shotgun (WGS) entry which is preliminary data.</text>
</comment>
<dbReference type="Gene3D" id="2.40.30.30">
    <property type="entry name" value="Riboflavin kinase-like"/>
    <property type="match status" value="1"/>
</dbReference>
<dbReference type="UniPathway" id="UPA00277">
    <property type="reaction ID" value="UER00407"/>
</dbReference>
<keyword evidence="6 15" id="KW-0808">Transferase</keyword>
<organism evidence="17 18">
    <name type="scientific">Ferrimonas aestuarii</name>
    <dbReference type="NCBI Taxonomy" id="2569539"/>
    <lineage>
        <taxon>Bacteria</taxon>
        <taxon>Pseudomonadati</taxon>
        <taxon>Pseudomonadota</taxon>
        <taxon>Gammaproteobacteria</taxon>
        <taxon>Alteromonadales</taxon>
        <taxon>Ferrimonadaceae</taxon>
        <taxon>Ferrimonas</taxon>
    </lineage>
</organism>
<dbReference type="NCBIfam" id="NF004160">
    <property type="entry name" value="PRK05627.1-3"/>
    <property type="match status" value="1"/>
</dbReference>
<evidence type="ECO:0000256" key="1">
    <source>
        <dbReference type="ARBA" id="ARBA00002121"/>
    </source>
</evidence>
<dbReference type="InterPro" id="IPR002606">
    <property type="entry name" value="Riboflavin_kinase_bac"/>
</dbReference>
<evidence type="ECO:0000256" key="7">
    <source>
        <dbReference type="ARBA" id="ARBA00022695"/>
    </source>
</evidence>
<keyword evidence="12" id="KW-0511">Multifunctional enzyme</keyword>
<dbReference type="EC" id="2.7.7.2" evidence="15"/>
<dbReference type="NCBIfam" id="TIGR00083">
    <property type="entry name" value="ribF"/>
    <property type="match status" value="1"/>
</dbReference>
<dbReference type="Pfam" id="PF01687">
    <property type="entry name" value="Flavokinase"/>
    <property type="match status" value="1"/>
</dbReference>
<dbReference type="PANTHER" id="PTHR22749:SF6">
    <property type="entry name" value="RIBOFLAVIN KINASE"/>
    <property type="match status" value="1"/>
</dbReference>
<dbReference type="GO" id="GO:0005524">
    <property type="term" value="F:ATP binding"/>
    <property type="evidence" value="ECO:0007669"/>
    <property type="project" value="UniProtKB-UniRule"/>
</dbReference>
<dbReference type="Pfam" id="PF06574">
    <property type="entry name" value="FAD_syn"/>
    <property type="match status" value="1"/>
</dbReference>
<keyword evidence="8 15" id="KW-0547">Nucleotide-binding</keyword>
<keyword evidence="9 15" id="KW-0418">Kinase</keyword>
<protein>
    <recommendedName>
        <fullName evidence="15">Riboflavin biosynthesis protein</fullName>
    </recommendedName>
    <domain>
        <recommendedName>
            <fullName evidence="15">Riboflavin kinase</fullName>
            <ecNumber evidence="15">2.7.1.26</ecNumber>
        </recommendedName>
        <alternativeName>
            <fullName evidence="15">Flavokinase</fullName>
        </alternativeName>
    </domain>
    <domain>
        <recommendedName>
            <fullName evidence="15">FMN adenylyltransferase</fullName>
            <ecNumber evidence="15">2.7.7.2</ecNumber>
        </recommendedName>
        <alternativeName>
            <fullName evidence="15">FAD pyrophosphorylase</fullName>
        </alternativeName>
        <alternativeName>
            <fullName evidence="15">FAD synthase</fullName>
        </alternativeName>
    </domain>
</protein>
<dbReference type="SUPFAM" id="SSF82114">
    <property type="entry name" value="Riboflavin kinase-like"/>
    <property type="match status" value="1"/>
</dbReference>
<evidence type="ECO:0000313" key="18">
    <source>
        <dbReference type="Proteomes" id="UP000305675"/>
    </source>
</evidence>
<proteinExistence type="inferred from homology"/>
<evidence type="ECO:0000256" key="8">
    <source>
        <dbReference type="ARBA" id="ARBA00022741"/>
    </source>
</evidence>
<evidence type="ECO:0000256" key="10">
    <source>
        <dbReference type="ARBA" id="ARBA00022827"/>
    </source>
</evidence>
<evidence type="ECO:0000256" key="2">
    <source>
        <dbReference type="ARBA" id="ARBA00004726"/>
    </source>
</evidence>
<dbReference type="InterPro" id="IPR023468">
    <property type="entry name" value="Riboflavin_kinase"/>
</dbReference>
<dbReference type="PANTHER" id="PTHR22749">
    <property type="entry name" value="RIBOFLAVIN KINASE/FMN ADENYLYLTRANSFERASE"/>
    <property type="match status" value="1"/>
</dbReference>
<reference evidence="17 18" key="1">
    <citation type="submission" date="2019-04" db="EMBL/GenBank/DDBJ databases">
        <authorList>
            <person name="Hwang J.C."/>
        </authorList>
    </citation>
    <scope>NUCLEOTIDE SEQUENCE [LARGE SCALE GENOMIC DNA]</scope>
    <source>
        <strain evidence="17 18">IMCC35002</strain>
    </source>
</reference>
<evidence type="ECO:0000313" key="17">
    <source>
        <dbReference type="EMBL" id="TKB50190.1"/>
    </source>
</evidence>
<evidence type="ECO:0000256" key="6">
    <source>
        <dbReference type="ARBA" id="ARBA00022679"/>
    </source>
</evidence>
<evidence type="ECO:0000256" key="11">
    <source>
        <dbReference type="ARBA" id="ARBA00022840"/>
    </source>
</evidence>
<keyword evidence="4 15" id="KW-0285">Flavoprotein</keyword>
<gene>
    <name evidence="17" type="primary">ribF</name>
    <name evidence="17" type="ORF">FCL42_19455</name>
</gene>
<evidence type="ECO:0000256" key="4">
    <source>
        <dbReference type="ARBA" id="ARBA00022630"/>
    </source>
</evidence>
<dbReference type="CDD" id="cd02064">
    <property type="entry name" value="FAD_synthetase_N"/>
    <property type="match status" value="1"/>
</dbReference>
<dbReference type="EC" id="2.7.1.26" evidence="15"/>
<evidence type="ECO:0000256" key="15">
    <source>
        <dbReference type="PIRNR" id="PIRNR004491"/>
    </source>
</evidence>
<dbReference type="SMART" id="SM00904">
    <property type="entry name" value="Flavokinase"/>
    <property type="match status" value="1"/>
</dbReference>
<evidence type="ECO:0000256" key="9">
    <source>
        <dbReference type="ARBA" id="ARBA00022777"/>
    </source>
</evidence>
<dbReference type="NCBIfam" id="NF004163">
    <property type="entry name" value="PRK05627.1-6"/>
    <property type="match status" value="1"/>
</dbReference>
<dbReference type="InterPro" id="IPR023465">
    <property type="entry name" value="Riboflavin_kinase_dom_sf"/>
</dbReference>
<dbReference type="GO" id="GO:0008531">
    <property type="term" value="F:riboflavin kinase activity"/>
    <property type="evidence" value="ECO:0007669"/>
    <property type="project" value="UniProtKB-UniRule"/>
</dbReference>
<evidence type="ECO:0000259" key="16">
    <source>
        <dbReference type="SMART" id="SM00904"/>
    </source>
</evidence>
<dbReference type="AlphaFoldDB" id="A0A4U1BGR2"/>